<dbReference type="RefSeq" id="XP_501756.2">
    <property type="nucleotide sequence ID" value="XM_501756.3"/>
</dbReference>
<dbReference type="Proteomes" id="UP000182444">
    <property type="component" value="Chromosome 1C"/>
</dbReference>
<dbReference type="PANTHER" id="PTHR22597:SF3">
    <property type="entry name" value="CHROMATIN STRUCTURE-REMODELING COMPLEX SUBUNIT RSC7"/>
    <property type="match status" value="1"/>
</dbReference>
<feature type="region of interest" description="Disordered" evidence="3">
    <location>
        <begin position="195"/>
        <end position="231"/>
    </location>
</feature>
<organism evidence="4 5">
    <name type="scientific">Yarrowia lipolytica</name>
    <name type="common">Candida lipolytica</name>
    <dbReference type="NCBI Taxonomy" id="4952"/>
    <lineage>
        <taxon>Eukaryota</taxon>
        <taxon>Fungi</taxon>
        <taxon>Dikarya</taxon>
        <taxon>Ascomycota</taxon>
        <taxon>Saccharomycotina</taxon>
        <taxon>Dipodascomycetes</taxon>
        <taxon>Dipodascales</taxon>
        <taxon>Dipodascales incertae sedis</taxon>
        <taxon>Yarrowia</taxon>
    </lineage>
</organism>
<dbReference type="Pfam" id="PF08624">
    <property type="entry name" value="CRC_subunit"/>
    <property type="match status" value="1"/>
</dbReference>
<evidence type="ECO:0000256" key="3">
    <source>
        <dbReference type="SAM" id="MobiDB-lite"/>
    </source>
</evidence>
<dbReference type="GO" id="GO:0031490">
    <property type="term" value="F:chromatin DNA binding"/>
    <property type="evidence" value="ECO:0007669"/>
    <property type="project" value="TreeGrafter"/>
</dbReference>
<evidence type="ECO:0000313" key="5">
    <source>
        <dbReference type="Proteomes" id="UP000182444"/>
    </source>
</evidence>
<accession>A0A1D8NAV1</accession>
<dbReference type="GeneID" id="2910125"/>
<evidence type="ECO:0000256" key="2">
    <source>
        <dbReference type="ARBA" id="ARBA00023163"/>
    </source>
</evidence>
<keyword evidence="1" id="KW-0805">Transcription regulation</keyword>
<dbReference type="eggNOG" id="ENOG502QW07">
    <property type="taxonomic scope" value="Eukaryota"/>
</dbReference>
<evidence type="ECO:0000313" key="4">
    <source>
        <dbReference type="EMBL" id="AOW02750.1"/>
    </source>
</evidence>
<keyword evidence="2" id="KW-0804">Transcription</keyword>
<dbReference type="VEuPathDB" id="FungiDB:YALI0_C12342g"/>
<dbReference type="PANTHER" id="PTHR22597">
    <property type="entry name" value="POLYCOMB GROUP PROTEIN"/>
    <property type="match status" value="1"/>
</dbReference>
<name>A0A1D8NAV1_YARLL</name>
<feature type="compositionally biased region" description="Acidic residues" evidence="3">
    <location>
        <begin position="101"/>
        <end position="122"/>
    </location>
</feature>
<dbReference type="EMBL" id="CP017555">
    <property type="protein sequence ID" value="AOW02750.1"/>
    <property type="molecule type" value="Genomic_DNA"/>
</dbReference>
<protein>
    <submittedName>
        <fullName evidence="4">Uncharacterized protein</fullName>
    </submittedName>
</protein>
<dbReference type="GO" id="GO:0016586">
    <property type="term" value="C:RSC-type complex"/>
    <property type="evidence" value="ECO:0007669"/>
    <property type="project" value="TreeGrafter"/>
</dbReference>
<feature type="compositionally biased region" description="Low complexity" evidence="3">
    <location>
        <begin position="91"/>
        <end position="100"/>
    </location>
</feature>
<evidence type="ECO:0000256" key="1">
    <source>
        <dbReference type="ARBA" id="ARBA00023015"/>
    </source>
</evidence>
<reference evidence="4 5" key="1">
    <citation type="journal article" date="2016" name="PLoS ONE">
        <title>Sequence Assembly of Yarrowia lipolytica Strain W29/CLIB89 Shows Transposable Element Diversity.</title>
        <authorList>
            <person name="Magnan C."/>
            <person name="Yu J."/>
            <person name="Chang I."/>
            <person name="Jahn E."/>
            <person name="Kanomata Y."/>
            <person name="Wu J."/>
            <person name="Zeller M."/>
            <person name="Oakes M."/>
            <person name="Baldi P."/>
            <person name="Sandmeyer S."/>
        </authorList>
    </citation>
    <scope>NUCLEOTIDE SEQUENCE [LARGE SCALE GENOMIC DNA]</scope>
    <source>
        <strain evidence="5">CLIB89(W29)</strain>
    </source>
</reference>
<gene>
    <name evidence="4" type="ORF">YALI1_C17411g</name>
</gene>
<feature type="compositionally biased region" description="Polar residues" evidence="3">
    <location>
        <begin position="50"/>
        <end position="59"/>
    </location>
</feature>
<sequence>MSDPESKVVPVAAETTAETEPKPIDTKPSDTDTTDTKQSDSDTKPDTTTADHANTSTSAKVEEDIEMTDATDAAAGATAATNDTGDDAPGDDATNINPADIGDDPNDPDVDEDALHEDDEDDKLPQPKPKSKESSAALDGDEETKPATPAPRKRGRPPGSKNKATLVRESEMEEDEEALKLTSFSAVGGFGPGGAGGAMRSGSARWAARGRGSRGGTSHLVMVPRDENGNPYPVEDDELLLPEDPAGEVKVNKLGELQGGREYRVRTFTVLGRGRRLYMLSTEPARCMGFRDSYLLFQKHRRLHKVIADEGEKFDLIERDIIPHSYKGRSIGIVTARSVFREFGAKIVLGGKKIIDDYYVQEAVDAGSVEGEIADPDDPFNQGREHSKDHYVAWLGGAGGLGAASVPVVPIMPPPITQAPPKRRKAIGAQLSPHWMYDHALAASRFNSSLLEERREADPKGYIVEPLTGVRFVPQLTQPSVSEWFKVGQGKKTVVTEEMQFSPVTRTGLQVSFDLNDIDIDENIKEAILDQLEVEGTTNL</sequence>
<dbReference type="AlphaFoldDB" id="A0A1D8NAV1"/>
<dbReference type="VEuPathDB" id="FungiDB:YALI1_C17411g"/>
<feature type="compositionally biased region" description="Low complexity" evidence="3">
    <location>
        <begin position="70"/>
        <end position="83"/>
    </location>
</feature>
<feature type="compositionally biased region" description="Basic and acidic residues" evidence="3">
    <location>
        <begin position="19"/>
        <end position="45"/>
    </location>
</feature>
<proteinExistence type="predicted"/>
<dbReference type="InterPro" id="IPR013933">
    <property type="entry name" value="CRC_Rsc7/Swp82"/>
</dbReference>
<feature type="region of interest" description="Disordered" evidence="3">
    <location>
        <begin position="1"/>
        <end position="178"/>
    </location>
</feature>
<dbReference type="KEGG" id="yli:2910125"/>
<feature type="compositionally biased region" description="Low complexity" evidence="3">
    <location>
        <begin position="200"/>
        <end position="210"/>
    </location>
</feature>
<dbReference type="OrthoDB" id="5598844at2759"/>